<dbReference type="Proteomes" id="UP000178935">
    <property type="component" value="Unassembled WGS sequence"/>
</dbReference>
<dbReference type="SMART" id="SM00448">
    <property type="entry name" value="REC"/>
    <property type="match status" value="1"/>
</dbReference>
<dbReference type="Gene3D" id="3.40.50.2300">
    <property type="match status" value="1"/>
</dbReference>
<dbReference type="CDD" id="cd17574">
    <property type="entry name" value="REC_OmpR"/>
    <property type="match status" value="1"/>
</dbReference>
<dbReference type="InterPro" id="IPR011006">
    <property type="entry name" value="CheY-like_superfamily"/>
</dbReference>
<dbReference type="PANTHER" id="PTHR44591">
    <property type="entry name" value="STRESS RESPONSE REGULATOR PROTEIN 1"/>
    <property type="match status" value="1"/>
</dbReference>
<proteinExistence type="predicted"/>
<dbReference type="InterPro" id="IPR050595">
    <property type="entry name" value="Bact_response_regulator"/>
</dbReference>
<dbReference type="InterPro" id="IPR001789">
    <property type="entry name" value="Sig_transdc_resp-reg_receiver"/>
</dbReference>
<dbReference type="AlphaFoldDB" id="A0A1G2JNB4"/>
<evidence type="ECO:0000313" key="5">
    <source>
        <dbReference type="Proteomes" id="UP000178935"/>
    </source>
</evidence>
<protein>
    <recommendedName>
        <fullName evidence="3">Response regulatory domain-containing protein</fullName>
    </recommendedName>
</protein>
<keyword evidence="1 2" id="KW-0597">Phosphoprotein</keyword>
<evidence type="ECO:0000256" key="2">
    <source>
        <dbReference type="PROSITE-ProRule" id="PRU00169"/>
    </source>
</evidence>
<feature type="modified residue" description="4-aspartylphosphate" evidence="2">
    <location>
        <position position="55"/>
    </location>
</feature>
<organism evidence="4 5">
    <name type="scientific">Candidatus Staskawiczbacteria bacterium RIFOXYD1_FULL_32_13</name>
    <dbReference type="NCBI Taxonomy" id="1802234"/>
    <lineage>
        <taxon>Bacteria</taxon>
        <taxon>Candidatus Staskawicziibacteriota</taxon>
    </lineage>
</organism>
<gene>
    <name evidence="4" type="ORF">A2561_02260</name>
</gene>
<evidence type="ECO:0000259" key="3">
    <source>
        <dbReference type="PROSITE" id="PS50110"/>
    </source>
</evidence>
<evidence type="ECO:0000313" key="4">
    <source>
        <dbReference type="EMBL" id="OGZ88646.1"/>
    </source>
</evidence>
<dbReference type="GO" id="GO:0000160">
    <property type="term" value="P:phosphorelay signal transduction system"/>
    <property type="evidence" value="ECO:0007669"/>
    <property type="project" value="InterPro"/>
</dbReference>
<sequence>MNIKKKILITEDEKDLLSLLFENFQNAGFSVFKTEDGEQGFLIAQKEKPDLILADILMPKLNGIEMVKKIRENGIQCPVIFLTNFGDPEHISKAIEIGNSDYIVKSDMQIEDIILRAKGKLGIK</sequence>
<dbReference type="Pfam" id="PF00072">
    <property type="entry name" value="Response_reg"/>
    <property type="match status" value="1"/>
</dbReference>
<feature type="domain" description="Response regulatory" evidence="3">
    <location>
        <begin position="6"/>
        <end position="120"/>
    </location>
</feature>
<dbReference type="PANTHER" id="PTHR44591:SF3">
    <property type="entry name" value="RESPONSE REGULATORY DOMAIN-CONTAINING PROTEIN"/>
    <property type="match status" value="1"/>
</dbReference>
<reference evidence="4 5" key="1">
    <citation type="journal article" date="2016" name="Nat. Commun.">
        <title>Thousands of microbial genomes shed light on interconnected biogeochemical processes in an aquifer system.</title>
        <authorList>
            <person name="Anantharaman K."/>
            <person name="Brown C.T."/>
            <person name="Hug L.A."/>
            <person name="Sharon I."/>
            <person name="Castelle C.J."/>
            <person name="Probst A.J."/>
            <person name="Thomas B.C."/>
            <person name="Singh A."/>
            <person name="Wilkins M.J."/>
            <person name="Karaoz U."/>
            <person name="Brodie E.L."/>
            <person name="Williams K.H."/>
            <person name="Hubbard S.S."/>
            <person name="Banfield J.F."/>
        </authorList>
    </citation>
    <scope>NUCLEOTIDE SEQUENCE [LARGE SCALE GENOMIC DNA]</scope>
</reference>
<dbReference type="EMBL" id="MHPU01000018">
    <property type="protein sequence ID" value="OGZ88646.1"/>
    <property type="molecule type" value="Genomic_DNA"/>
</dbReference>
<dbReference type="PROSITE" id="PS50110">
    <property type="entry name" value="RESPONSE_REGULATORY"/>
    <property type="match status" value="1"/>
</dbReference>
<evidence type="ECO:0000256" key="1">
    <source>
        <dbReference type="ARBA" id="ARBA00022553"/>
    </source>
</evidence>
<dbReference type="SUPFAM" id="SSF52172">
    <property type="entry name" value="CheY-like"/>
    <property type="match status" value="1"/>
</dbReference>
<name>A0A1G2JNB4_9BACT</name>
<accession>A0A1G2JNB4</accession>
<comment type="caution">
    <text evidence="4">The sequence shown here is derived from an EMBL/GenBank/DDBJ whole genome shotgun (WGS) entry which is preliminary data.</text>
</comment>